<dbReference type="InterPro" id="IPR032710">
    <property type="entry name" value="NTF2-like_dom_sf"/>
</dbReference>
<accession>A0A0Q0WXL6</accession>
<proteinExistence type="predicted"/>
<evidence type="ECO:0000313" key="3">
    <source>
        <dbReference type="Proteomes" id="UP000050827"/>
    </source>
</evidence>
<sequence length="153" mass="17124">MKTINLSGLTKSNWLFIVMALLSINTTFSQTSKKAKAGTKESLAVVRGFFEAINSGDMKKARTYMADNHQYVGPMFSTSNPEDFFKALGEFEMEFAVETQDLIGYKNSVTHVSILKVVSPVQASIPCCEVFDIENGKIVRQRFFFDTALFPKP</sequence>
<dbReference type="InterPro" id="IPR037401">
    <property type="entry name" value="SnoaL-like"/>
</dbReference>
<protein>
    <recommendedName>
        <fullName evidence="1">SnoaL-like domain-containing protein</fullName>
    </recommendedName>
</protein>
<organism evidence="2 3">
    <name type="scientific">Flagellimonas eckloniae</name>
    <dbReference type="NCBI Taxonomy" id="346185"/>
    <lineage>
        <taxon>Bacteria</taxon>
        <taxon>Pseudomonadati</taxon>
        <taxon>Bacteroidota</taxon>
        <taxon>Flavobacteriia</taxon>
        <taxon>Flavobacteriales</taxon>
        <taxon>Flavobacteriaceae</taxon>
        <taxon>Flagellimonas</taxon>
    </lineage>
</organism>
<gene>
    <name evidence="2" type="ORF">AAY42_10380</name>
</gene>
<feature type="domain" description="SnoaL-like" evidence="1">
    <location>
        <begin position="46"/>
        <end position="140"/>
    </location>
</feature>
<name>A0A0Q0WXL6_9FLAO</name>
<reference evidence="2 3" key="1">
    <citation type="submission" date="2015-04" db="EMBL/GenBank/DDBJ databases">
        <title>Complete genome of flavobacterium.</title>
        <authorList>
            <person name="Kwon Y.M."/>
            <person name="Kim S.-J."/>
        </authorList>
    </citation>
    <scope>NUCLEOTIDE SEQUENCE [LARGE SCALE GENOMIC DNA]</scope>
    <source>
        <strain evidence="2 3">DK169</strain>
    </source>
</reference>
<keyword evidence="3" id="KW-1185">Reference proteome</keyword>
<evidence type="ECO:0000259" key="1">
    <source>
        <dbReference type="Pfam" id="PF12680"/>
    </source>
</evidence>
<evidence type="ECO:0000313" key="2">
    <source>
        <dbReference type="EMBL" id="KQC30234.1"/>
    </source>
</evidence>
<dbReference type="RefSeq" id="WP_055394898.1">
    <property type="nucleotide sequence ID" value="NZ_LCTZ01000002.1"/>
</dbReference>
<comment type="caution">
    <text evidence="2">The sequence shown here is derived from an EMBL/GenBank/DDBJ whole genome shotgun (WGS) entry which is preliminary data.</text>
</comment>
<dbReference type="EMBL" id="LCTZ01000002">
    <property type="protein sequence ID" value="KQC30234.1"/>
    <property type="molecule type" value="Genomic_DNA"/>
</dbReference>
<dbReference type="STRING" id="346185.AAY42_10380"/>
<dbReference type="AlphaFoldDB" id="A0A0Q0WXL6"/>
<dbReference type="Gene3D" id="3.10.450.50">
    <property type="match status" value="1"/>
</dbReference>
<dbReference type="SUPFAM" id="SSF54427">
    <property type="entry name" value="NTF2-like"/>
    <property type="match status" value="1"/>
</dbReference>
<dbReference type="Proteomes" id="UP000050827">
    <property type="component" value="Unassembled WGS sequence"/>
</dbReference>
<dbReference type="OrthoDB" id="129343at2"/>
<dbReference type="Pfam" id="PF12680">
    <property type="entry name" value="SnoaL_2"/>
    <property type="match status" value="1"/>
</dbReference>